<evidence type="ECO:0000256" key="5">
    <source>
        <dbReference type="ARBA" id="ARBA00023157"/>
    </source>
</evidence>
<dbReference type="Gene3D" id="2.40.10.10">
    <property type="entry name" value="Trypsin-like serine proteases"/>
    <property type="match status" value="2"/>
</dbReference>
<dbReference type="InterPro" id="IPR043504">
    <property type="entry name" value="Peptidase_S1_PA_chymotrypsin"/>
</dbReference>
<dbReference type="PRINTS" id="PR00861">
    <property type="entry name" value="ALYTICPTASE"/>
</dbReference>
<feature type="signal peptide" evidence="6">
    <location>
        <begin position="1"/>
        <end position="21"/>
    </location>
</feature>
<keyword evidence="2" id="KW-0645">Protease</keyword>
<evidence type="ECO:0000256" key="4">
    <source>
        <dbReference type="ARBA" id="ARBA00022825"/>
    </source>
</evidence>
<keyword evidence="8" id="KW-1185">Reference proteome</keyword>
<comment type="similarity">
    <text evidence="1">Belongs to the peptidase S1 family.</text>
</comment>
<dbReference type="InterPro" id="IPR009003">
    <property type="entry name" value="Peptidase_S1_PA"/>
</dbReference>
<dbReference type="InterPro" id="IPR001316">
    <property type="entry name" value="Pept_S1A_streptogrisin"/>
</dbReference>
<organism evidence="7 8">
    <name type="scientific">Actinokineospora fastidiosa</name>
    <dbReference type="NCBI Taxonomy" id="1816"/>
    <lineage>
        <taxon>Bacteria</taxon>
        <taxon>Bacillati</taxon>
        <taxon>Actinomycetota</taxon>
        <taxon>Actinomycetes</taxon>
        <taxon>Pseudonocardiales</taxon>
        <taxon>Pseudonocardiaceae</taxon>
        <taxon>Actinokineospora</taxon>
    </lineage>
</organism>
<reference evidence="7" key="2">
    <citation type="submission" date="2020-09" db="EMBL/GenBank/DDBJ databases">
        <authorList>
            <person name="Sun Q."/>
            <person name="Ohkuma M."/>
        </authorList>
    </citation>
    <scope>NUCLEOTIDE SEQUENCE</scope>
    <source>
        <strain evidence="7">JCM 3276</strain>
    </source>
</reference>
<reference evidence="7" key="1">
    <citation type="journal article" date="2014" name="Int. J. Syst. Evol. Microbiol.">
        <title>Complete genome sequence of Corynebacterium casei LMG S-19264T (=DSM 44701T), isolated from a smear-ripened cheese.</title>
        <authorList>
            <consortium name="US DOE Joint Genome Institute (JGI-PGF)"/>
            <person name="Walter F."/>
            <person name="Albersmeier A."/>
            <person name="Kalinowski J."/>
            <person name="Ruckert C."/>
        </authorList>
    </citation>
    <scope>NUCLEOTIDE SEQUENCE</scope>
    <source>
        <strain evidence="7">JCM 3276</strain>
    </source>
</reference>
<keyword evidence="4" id="KW-0720">Serine protease</keyword>
<evidence type="ECO:0000256" key="6">
    <source>
        <dbReference type="SAM" id="SignalP"/>
    </source>
</evidence>
<keyword evidence="5" id="KW-1015">Disulfide bond</keyword>
<dbReference type="GO" id="GO:0004252">
    <property type="term" value="F:serine-type endopeptidase activity"/>
    <property type="evidence" value="ECO:0007669"/>
    <property type="project" value="InterPro"/>
</dbReference>
<dbReference type="RefSeq" id="WP_189211525.1">
    <property type="nucleotide sequence ID" value="NZ_BMRB01000002.1"/>
</dbReference>
<feature type="chain" id="PRO_5038534296" evidence="6">
    <location>
        <begin position="22"/>
        <end position="216"/>
    </location>
</feature>
<gene>
    <name evidence="7" type="ORF">GCM10010171_36010</name>
</gene>
<dbReference type="SUPFAM" id="SSF50494">
    <property type="entry name" value="Trypsin-like serine proteases"/>
    <property type="match status" value="1"/>
</dbReference>
<keyword evidence="3" id="KW-0378">Hydrolase</keyword>
<evidence type="ECO:0000256" key="3">
    <source>
        <dbReference type="ARBA" id="ARBA00022801"/>
    </source>
</evidence>
<dbReference type="AlphaFoldDB" id="A0A918GHY0"/>
<dbReference type="EMBL" id="BMRB01000002">
    <property type="protein sequence ID" value="GGS37914.1"/>
    <property type="molecule type" value="Genomic_DNA"/>
</dbReference>
<name>A0A918GHY0_9PSEU</name>
<evidence type="ECO:0000313" key="8">
    <source>
        <dbReference type="Proteomes" id="UP000660680"/>
    </source>
</evidence>
<evidence type="ECO:0000256" key="2">
    <source>
        <dbReference type="ARBA" id="ARBA00022670"/>
    </source>
</evidence>
<protein>
    <submittedName>
        <fullName evidence="7">Uncharacterized protein</fullName>
    </submittedName>
</protein>
<accession>A0A918GHY0</accession>
<evidence type="ECO:0000313" key="7">
    <source>
        <dbReference type="EMBL" id="GGS37914.1"/>
    </source>
</evidence>
<keyword evidence="6" id="KW-0732">Signal</keyword>
<sequence length="216" mass="21025">MIAAAAAVLALLAPAAPVAVADGADAAPAVLFGAAAGPVGEGAVGPSAPVVGGDPFYLDGRRCVVGFNAKTSTGAHRLLVSGACTGSPRAIDVILPPKGSTSTPLVRGPGGTITVRGVRQAPVGAAVCASGPTTGWRCGTIQAKNVTITFPGGTLYGLTRTSICSEPGDLGRPVMAGDQAQGITVGGSGNCASGGTTYFMPLPPTLSAYDLTLHTA</sequence>
<dbReference type="CDD" id="cd21112">
    <property type="entry name" value="alphaLP-like"/>
    <property type="match status" value="1"/>
</dbReference>
<comment type="caution">
    <text evidence="7">The sequence shown here is derived from an EMBL/GenBank/DDBJ whole genome shotgun (WGS) entry which is preliminary data.</text>
</comment>
<dbReference type="Proteomes" id="UP000660680">
    <property type="component" value="Unassembled WGS sequence"/>
</dbReference>
<dbReference type="GO" id="GO:0006508">
    <property type="term" value="P:proteolysis"/>
    <property type="evidence" value="ECO:0007669"/>
    <property type="project" value="UniProtKB-KW"/>
</dbReference>
<evidence type="ECO:0000256" key="1">
    <source>
        <dbReference type="ARBA" id="ARBA00007664"/>
    </source>
</evidence>
<proteinExistence type="inferred from homology"/>